<keyword evidence="2" id="KW-0805">Transcription regulation</keyword>
<accession>A0ABX7NGT4</accession>
<organism evidence="6 7">
    <name type="scientific">Myxococcus landrumensis</name>
    <dbReference type="NCBI Taxonomy" id="2813577"/>
    <lineage>
        <taxon>Bacteria</taxon>
        <taxon>Pseudomonadati</taxon>
        <taxon>Myxococcota</taxon>
        <taxon>Myxococcia</taxon>
        <taxon>Myxococcales</taxon>
        <taxon>Cystobacterineae</taxon>
        <taxon>Myxococcaceae</taxon>
        <taxon>Myxococcus</taxon>
    </lineage>
</organism>
<keyword evidence="3" id="KW-0238">DNA-binding</keyword>
<dbReference type="InterPro" id="IPR058163">
    <property type="entry name" value="LysR-type_TF_proteobact-type"/>
</dbReference>
<dbReference type="SUPFAM" id="SSF53850">
    <property type="entry name" value="Periplasmic binding protein-like II"/>
    <property type="match status" value="1"/>
</dbReference>
<feature type="domain" description="HTH lysR-type" evidence="5">
    <location>
        <begin position="1"/>
        <end position="56"/>
    </location>
</feature>
<dbReference type="InterPro" id="IPR000847">
    <property type="entry name" value="LysR_HTH_N"/>
</dbReference>
<name>A0ABX7NGT4_9BACT</name>
<dbReference type="InterPro" id="IPR005119">
    <property type="entry name" value="LysR_subst-bd"/>
</dbReference>
<evidence type="ECO:0000256" key="4">
    <source>
        <dbReference type="ARBA" id="ARBA00023163"/>
    </source>
</evidence>
<dbReference type="PROSITE" id="PS50931">
    <property type="entry name" value="HTH_LYSR"/>
    <property type="match status" value="1"/>
</dbReference>
<dbReference type="Pfam" id="PF03466">
    <property type="entry name" value="LysR_substrate"/>
    <property type="match status" value="1"/>
</dbReference>
<evidence type="ECO:0000256" key="3">
    <source>
        <dbReference type="ARBA" id="ARBA00023125"/>
    </source>
</evidence>
<dbReference type="InterPro" id="IPR036390">
    <property type="entry name" value="WH_DNA-bd_sf"/>
</dbReference>
<evidence type="ECO:0000313" key="6">
    <source>
        <dbReference type="EMBL" id="QSQ17589.1"/>
    </source>
</evidence>
<dbReference type="Gene3D" id="3.40.190.290">
    <property type="match status" value="1"/>
</dbReference>
<dbReference type="InterPro" id="IPR036388">
    <property type="entry name" value="WH-like_DNA-bd_sf"/>
</dbReference>
<dbReference type="EMBL" id="CP071091">
    <property type="protein sequence ID" value="QSQ17589.1"/>
    <property type="molecule type" value="Genomic_DNA"/>
</dbReference>
<protein>
    <submittedName>
        <fullName evidence="6">LysR family transcriptional regulator</fullName>
    </submittedName>
</protein>
<dbReference type="RefSeq" id="WP_206719208.1">
    <property type="nucleotide sequence ID" value="NZ_CP071091.1"/>
</dbReference>
<reference evidence="6 7" key="1">
    <citation type="submission" date="2021-02" db="EMBL/GenBank/DDBJ databases">
        <title>De Novo genome assembly of isolated myxobacteria.</title>
        <authorList>
            <person name="Stevens D.C."/>
        </authorList>
    </citation>
    <scope>NUCLEOTIDE SEQUENCE [LARGE SCALE GENOMIC DNA]</scope>
    <source>
        <strain evidence="6 7">SCHIC003</strain>
    </source>
</reference>
<evidence type="ECO:0000313" key="7">
    <source>
        <dbReference type="Proteomes" id="UP000663090"/>
    </source>
</evidence>
<dbReference type="Pfam" id="PF00126">
    <property type="entry name" value="HTH_1"/>
    <property type="match status" value="1"/>
</dbReference>
<dbReference type="Gene3D" id="1.10.10.10">
    <property type="entry name" value="Winged helix-like DNA-binding domain superfamily/Winged helix DNA-binding domain"/>
    <property type="match status" value="1"/>
</dbReference>
<evidence type="ECO:0000256" key="1">
    <source>
        <dbReference type="ARBA" id="ARBA00009437"/>
    </source>
</evidence>
<evidence type="ECO:0000256" key="2">
    <source>
        <dbReference type="ARBA" id="ARBA00023015"/>
    </source>
</evidence>
<gene>
    <name evidence="6" type="ORF">JY572_16775</name>
</gene>
<dbReference type="CDD" id="cd08422">
    <property type="entry name" value="PBP2_CrgA_like"/>
    <property type="match status" value="1"/>
</dbReference>
<evidence type="ECO:0000259" key="5">
    <source>
        <dbReference type="PROSITE" id="PS50931"/>
    </source>
</evidence>
<dbReference type="PANTHER" id="PTHR30537:SF5">
    <property type="entry name" value="HTH-TYPE TRANSCRIPTIONAL ACTIVATOR TTDR-RELATED"/>
    <property type="match status" value="1"/>
</dbReference>
<dbReference type="PANTHER" id="PTHR30537">
    <property type="entry name" value="HTH-TYPE TRANSCRIPTIONAL REGULATOR"/>
    <property type="match status" value="1"/>
</dbReference>
<comment type="similarity">
    <text evidence="1">Belongs to the LysR transcriptional regulatory family.</text>
</comment>
<keyword evidence="7" id="KW-1185">Reference proteome</keyword>
<proteinExistence type="inferred from homology"/>
<dbReference type="SUPFAM" id="SSF46785">
    <property type="entry name" value="Winged helix' DNA-binding domain"/>
    <property type="match status" value="1"/>
</dbReference>
<dbReference type="Proteomes" id="UP000663090">
    <property type="component" value="Chromosome"/>
</dbReference>
<keyword evidence="4" id="KW-0804">Transcription</keyword>
<sequence>MESLRVFMEVVLAGSLSAAARKLGVATSAVSKRLAQLEKGLGVPLLVRSSRSMRLTDAGQALAERAPSALREVEDAFASARELGTATQGSVRVSAPVTLTEMHLAPLTADFLLAEPSVRVELVVDDRFVDPVKEGFDLVIRSGPATHVSLVVKKLARDSRVLCASPAYLSRAGTPVTPEDLSRHNCMRHSFNDSSGRWALNVEGHRHTVLVRGNLRLNHGGALKEAVLRGLGIGYLPLFVVQDELARGALVRVLPEVVVEAPPFLIALHPYGRKPPRPVRGYLEYLAAHLPQRLGQSPMPR</sequence>